<keyword evidence="3 6" id="KW-0812">Transmembrane</keyword>
<keyword evidence="5 6" id="KW-0472">Membrane</keyword>
<dbReference type="SUPFAM" id="SSF103473">
    <property type="entry name" value="MFS general substrate transporter"/>
    <property type="match status" value="1"/>
</dbReference>
<feature type="transmembrane region" description="Helical" evidence="6">
    <location>
        <begin position="20"/>
        <end position="42"/>
    </location>
</feature>
<name>A0A7X0NPW7_9ACTN</name>
<keyword evidence="9" id="KW-1185">Reference proteome</keyword>
<evidence type="ECO:0000256" key="5">
    <source>
        <dbReference type="ARBA" id="ARBA00023136"/>
    </source>
</evidence>
<dbReference type="AlphaFoldDB" id="A0A7X0NPW7"/>
<feature type="domain" description="Cyclic nucleotide-binding" evidence="7">
    <location>
        <begin position="240"/>
        <end position="290"/>
    </location>
</feature>
<feature type="transmembrane region" description="Helical" evidence="6">
    <location>
        <begin position="255"/>
        <end position="280"/>
    </location>
</feature>
<proteinExistence type="predicted"/>
<keyword evidence="4 6" id="KW-1133">Transmembrane helix</keyword>
<dbReference type="InterPro" id="IPR036259">
    <property type="entry name" value="MFS_trans_sf"/>
</dbReference>
<evidence type="ECO:0000256" key="6">
    <source>
        <dbReference type="SAM" id="Phobius"/>
    </source>
</evidence>
<feature type="transmembrane region" description="Helical" evidence="6">
    <location>
        <begin position="287"/>
        <end position="307"/>
    </location>
</feature>
<dbReference type="InterPro" id="IPR000595">
    <property type="entry name" value="cNMP-bd_dom"/>
</dbReference>
<evidence type="ECO:0000259" key="7">
    <source>
        <dbReference type="PROSITE" id="PS50042"/>
    </source>
</evidence>
<dbReference type="CDD" id="cd06173">
    <property type="entry name" value="MFS_MefA_like"/>
    <property type="match status" value="1"/>
</dbReference>
<feature type="transmembrane region" description="Helical" evidence="6">
    <location>
        <begin position="157"/>
        <end position="178"/>
    </location>
</feature>
<dbReference type="RefSeq" id="WP_185102010.1">
    <property type="nucleotide sequence ID" value="NZ_BAAAXY010000120.1"/>
</dbReference>
<gene>
    <name evidence="8" type="ORF">HD593_002149</name>
</gene>
<feature type="transmembrane region" description="Helical" evidence="6">
    <location>
        <begin position="94"/>
        <end position="117"/>
    </location>
</feature>
<evidence type="ECO:0000256" key="1">
    <source>
        <dbReference type="ARBA" id="ARBA00004651"/>
    </source>
</evidence>
<dbReference type="Proteomes" id="UP000565579">
    <property type="component" value="Unassembled WGS sequence"/>
</dbReference>
<dbReference type="PANTHER" id="PTHR23513:SF11">
    <property type="entry name" value="STAPHYLOFERRIN A TRANSPORTER"/>
    <property type="match status" value="1"/>
</dbReference>
<feature type="transmembrane region" description="Helical" evidence="6">
    <location>
        <begin position="48"/>
        <end position="73"/>
    </location>
</feature>
<evidence type="ECO:0000313" key="8">
    <source>
        <dbReference type="EMBL" id="MBB6547354.1"/>
    </source>
</evidence>
<evidence type="ECO:0000256" key="4">
    <source>
        <dbReference type="ARBA" id="ARBA00022989"/>
    </source>
</evidence>
<dbReference type="Gene3D" id="1.20.1250.20">
    <property type="entry name" value="MFS general substrate transporter like domains"/>
    <property type="match status" value="1"/>
</dbReference>
<dbReference type="InterPro" id="IPR011701">
    <property type="entry name" value="MFS"/>
</dbReference>
<comment type="subcellular location">
    <subcellularLocation>
        <location evidence="1">Cell membrane</location>
        <topology evidence="1">Multi-pass membrane protein</topology>
    </subcellularLocation>
</comment>
<organism evidence="8 9">
    <name type="scientific">Nonomuraea rubra</name>
    <dbReference type="NCBI Taxonomy" id="46180"/>
    <lineage>
        <taxon>Bacteria</taxon>
        <taxon>Bacillati</taxon>
        <taxon>Actinomycetota</taxon>
        <taxon>Actinomycetes</taxon>
        <taxon>Streptosporangiales</taxon>
        <taxon>Streptosporangiaceae</taxon>
        <taxon>Nonomuraea</taxon>
    </lineage>
</organism>
<keyword evidence="2" id="KW-1003">Cell membrane</keyword>
<protein>
    <submittedName>
        <fullName evidence="8">MFS family permease</fullName>
    </submittedName>
</protein>
<dbReference type="InterPro" id="IPR022324">
    <property type="entry name" value="Bacilysin_exporter_BacE_put"/>
</dbReference>
<dbReference type="PRINTS" id="PR01988">
    <property type="entry name" value="EXPORTERBACE"/>
</dbReference>
<comment type="caution">
    <text evidence="8">The sequence shown here is derived from an EMBL/GenBank/DDBJ whole genome shotgun (WGS) entry which is preliminary data.</text>
</comment>
<evidence type="ECO:0000256" key="3">
    <source>
        <dbReference type="ARBA" id="ARBA00022692"/>
    </source>
</evidence>
<dbReference type="PROSITE" id="PS50042">
    <property type="entry name" value="CNMP_BINDING_3"/>
    <property type="match status" value="1"/>
</dbReference>
<evidence type="ECO:0000256" key="2">
    <source>
        <dbReference type="ARBA" id="ARBA00022475"/>
    </source>
</evidence>
<dbReference type="GO" id="GO:0022857">
    <property type="term" value="F:transmembrane transporter activity"/>
    <property type="evidence" value="ECO:0007669"/>
    <property type="project" value="InterPro"/>
</dbReference>
<dbReference type="Pfam" id="PF07690">
    <property type="entry name" value="MFS_1"/>
    <property type="match status" value="1"/>
</dbReference>
<evidence type="ECO:0000313" key="9">
    <source>
        <dbReference type="Proteomes" id="UP000565579"/>
    </source>
</evidence>
<sequence>MTRWKESLAPLRHRAFRYQFAGFSVSVTGNMLSLVALTVGLLEVTGSGAAAGLALGASTIPLVVFLLIGGVWADRLPRHLVMAGMDLVRGVVQLGLGAMILTGEVNLGLLIGLQVVFGTAQAFHLPAAGGLTAFTVPKEDLQRANALMSITRSLSGIAGPLIAGGLAATIGAGWALLLDGGTFLLSAFLASRIRVPAAPPRADGGLVKELSDGFRLVTRTPWIWTSVACFACTHVAIAVFLVTGPVLALQEQGGALGWALVVAALGVGDVLGDLVLLAGYRPRRPLLVARLAELLLVPALILIALGVPAPVQAVAIALAGAGMTAADSLWITTMQQHVPEDALSKVSSYDWLSSQALRPIGYALGAAAAADGATAAAVLAVMAAVVALPRLVSLAYPSVRELRAPQPEQAPAN</sequence>
<dbReference type="EMBL" id="JACHMI010000001">
    <property type="protein sequence ID" value="MBB6547354.1"/>
    <property type="molecule type" value="Genomic_DNA"/>
</dbReference>
<dbReference type="PANTHER" id="PTHR23513">
    <property type="entry name" value="INTEGRAL MEMBRANE EFFLUX PROTEIN-RELATED"/>
    <property type="match status" value="1"/>
</dbReference>
<reference evidence="8 9" key="1">
    <citation type="submission" date="2020-08" db="EMBL/GenBank/DDBJ databases">
        <title>Sequencing the genomes of 1000 actinobacteria strains.</title>
        <authorList>
            <person name="Klenk H.-P."/>
        </authorList>
    </citation>
    <scope>NUCLEOTIDE SEQUENCE [LARGE SCALE GENOMIC DNA]</scope>
    <source>
        <strain evidence="8 9">DSM 43768</strain>
    </source>
</reference>
<feature type="transmembrane region" description="Helical" evidence="6">
    <location>
        <begin position="222"/>
        <end position="243"/>
    </location>
</feature>
<accession>A0A7X0NPW7</accession>
<feature type="transmembrane region" description="Helical" evidence="6">
    <location>
        <begin position="362"/>
        <end position="388"/>
    </location>
</feature>
<dbReference type="GO" id="GO:0005886">
    <property type="term" value="C:plasma membrane"/>
    <property type="evidence" value="ECO:0007669"/>
    <property type="project" value="UniProtKB-SubCell"/>
</dbReference>